<feature type="domain" description="Card1 endonuclease" evidence="1">
    <location>
        <begin position="254"/>
        <end position="392"/>
    </location>
</feature>
<dbReference type="RefSeq" id="WP_186443137.1">
    <property type="nucleotide sequence ID" value="NZ_VLLC01000023.1"/>
</dbReference>
<dbReference type="Gene3D" id="3.40.1350.10">
    <property type="match status" value="1"/>
</dbReference>
<dbReference type="GO" id="GO:0003676">
    <property type="term" value="F:nucleic acid binding"/>
    <property type="evidence" value="ECO:0007669"/>
    <property type="project" value="InterPro"/>
</dbReference>
<dbReference type="InterPro" id="IPR056339">
    <property type="entry name" value="CARF_Card1"/>
</dbReference>
<dbReference type="EMBL" id="VLLC01000023">
    <property type="protein sequence ID" value="TWI68173.1"/>
    <property type="molecule type" value="Genomic_DNA"/>
</dbReference>
<comment type="caution">
    <text evidence="3">The sequence shown here is derived from an EMBL/GenBank/DDBJ whole genome shotgun (WGS) entry which is preliminary data.</text>
</comment>
<dbReference type="Proteomes" id="UP000318307">
    <property type="component" value="Unassembled WGS sequence"/>
</dbReference>
<dbReference type="Pfam" id="PF23400">
    <property type="entry name" value="CARF_Card1"/>
    <property type="match status" value="1"/>
</dbReference>
<evidence type="ECO:0000313" key="3">
    <source>
        <dbReference type="EMBL" id="TWI68173.1"/>
    </source>
</evidence>
<dbReference type="InterPro" id="IPR011335">
    <property type="entry name" value="Restrct_endonuc-II-like"/>
</dbReference>
<proteinExistence type="predicted"/>
<dbReference type="Gene3D" id="3.40.50.10770">
    <property type="entry name" value="Hypothetical protein VC1899 like domain (Restriction endonuclease-like)"/>
    <property type="match status" value="1"/>
</dbReference>
<name>A0A562RH08_9BACT</name>
<dbReference type="InterPro" id="IPR011856">
    <property type="entry name" value="tRNA_endonuc-like_dom_sf"/>
</dbReference>
<reference evidence="3 4" key="1">
    <citation type="submission" date="2019-07" db="EMBL/GenBank/DDBJ databases">
        <title>Genome sequencing of 100 strains of the haloalkaliphilic chemolithoautotrophic sulfur-oxidizing bacterium Thioalkalivibrio.</title>
        <authorList>
            <person name="Muyzer G."/>
        </authorList>
    </citation>
    <scope>NUCLEOTIDE SEQUENCE [LARGE SCALE GENOMIC DNA]</scope>
    <source>
        <strain evidence="3 4">ASO4-4</strain>
    </source>
</reference>
<dbReference type="InterPro" id="IPR015093">
    <property type="entry name" value="Card1_endonucl_dom"/>
</dbReference>
<dbReference type="Gene3D" id="1.10.10.680">
    <property type="entry name" value="Hypothetical protein VC1899 (Restriction endonuclease-like)"/>
    <property type="match status" value="1"/>
</dbReference>
<evidence type="ECO:0000259" key="1">
    <source>
        <dbReference type="Pfam" id="PF09002"/>
    </source>
</evidence>
<keyword evidence="4" id="KW-1185">Reference proteome</keyword>
<sequence length="397" mass="45742">MPCVYICVVTGQPLANLIPFLHFKPDVVVLAASPKMAEKALHFERMLLRLHKTICLITEKELPEHTLENIEYWTQECIDRIKTRFPDHSILFNATGGNKLMTLAMVHACEVEGDIDVFYMDTDHERIEWILPRKRDAEKVPPILTLETCLRAQGKRLERCSSKKESWQQNAMKRKSLSRWLAKEASSLANVFGIINKTLMDGRNRNVSWSLNTIWELPARIPKTRQALEEMEKHGLIQICGNLSFIMLQPDAGTYLTGGWIEEYVWHVLQDENLDEVLGGLEISDEVSRKEKVPNELDVAAIHRNRLLLIECKTAHLNRVKEFNAVLYKLDSTGKETGGIFGQKWLIMARMPDSTPEVREQNRMRAKALGIELIGPRELPKLAEIVRFWKKHLFLKT</sequence>
<dbReference type="Pfam" id="PF09002">
    <property type="entry name" value="Card1_endonuc"/>
    <property type="match status" value="1"/>
</dbReference>
<dbReference type="SUPFAM" id="SSF52980">
    <property type="entry name" value="Restriction endonuclease-like"/>
    <property type="match status" value="1"/>
</dbReference>
<gene>
    <name evidence="3" type="ORF">LZ24_02655</name>
</gene>
<accession>A0A562RH08</accession>
<organism evidence="3 4">
    <name type="scientific">Desulfobotulus alkaliphilus</name>
    <dbReference type="NCBI Taxonomy" id="622671"/>
    <lineage>
        <taxon>Bacteria</taxon>
        <taxon>Pseudomonadati</taxon>
        <taxon>Thermodesulfobacteriota</taxon>
        <taxon>Desulfobacteria</taxon>
        <taxon>Desulfobacterales</taxon>
        <taxon>Desulfobacteraceae</taxon>
        <taxon>Desulfobotulus</taxon>
    </lineage>
</organism>
<evidence type="ECO:0000259" key="2">
    <source>
        <dbReference type="Pfam" id="PF23400"/>
    </source>
</evidence>
<evidence type="ECO:0000313" key="4">
    <source>
        <dbReference type="Proteomes" id="UP000318307"/>
    </source>
</evidence>
<protein>
    <submittedName>
        <fullName evidence="3">Uncharacterized protein DUF1887</fullName>
    </submittedName>
</protein>
<dbReference type="AlphaFoldDB" id="A0A562RH08"/>
<feature type="domain" description="Card1 CARF" evidence="2">
    <location>
        <begin position="4"/>
        <end position="135"/>
    </location>
</feature>